<dbReference type="InterPro" id="IPR051722">
    <property type="entry name" value="Endocytosis_PI4K-reg_protein"/>
</dbReference>
<comment type="similarity">
    <text evidence="4">Belongs to the YPP1 family.</text>
</comment>
<dbReference type="SMART" id="SM00028">
    <property type="entry name" value="TPR"/>
    <property type="match status" value="6"/>
</dbReference>
<dbReference type="OrthoDB" id="29013at2759"/>
<comment type="function">
    <text evidence="1">Involved in endocytosis.</text>
</comment>
<proteinExistence type="inferred from homology"/>
<dbReference type="GO" id="GO:0016757">
    <property type="term" value="F:glycosyltransferase activity"/>
    <property type="evidence" value="ECO:0007669"/>
    <property type="project" value="UniProtKB-KW"/>
</dbReference>
<dbReference type="Gene3D" id="3.40.50.2000">
    <property type="entry name" value="Glycogen Phosphorylase B"/>
    <property type="match status" value="2"/>
</dbReference>
<organism evidence="8 9">
    <name type="scientific">Rhizopus oryzae</name>
    <name type="common">Mucormycosis agent</name>
    <name type="synonym">Rhizopus arrhizus var. delemar</name>
    <dbReference type="NCBI Taxonomy" id="64495"/>
    <lineage>
        <taxon>Eukaryota</taxon>
        <taxon>Fungi</taxon>
        <taxon>Fungi incertae sedis</taxon>
        <taxon>Mucoromycota</taxon>
        <taxon>Mucoromycotina</taxon>
        <taxon>Mucoromycetes</taxon>
        <taxon>Mucorales</taxon>
        <taxon>Mucorineae</taxon>
        <taxon>Rhizopodaceae</taxon>
        <taxon>Rhizopus</taxon>
    </lineage>
</organism>
<keyword evidence="2" id="KW-0328">Glycosyltransferase</keyword>
<feature type="region of interest" description="Disordered" evidence="5">
    <location>
        <begin position="665"/>
        <end position="711"/>
    </location>
</feature>
<reference evidence="8" key="1">
    <citation type="journal article" date="2020" name="Microb. Genom.">
        <title>Genetic diversity of clinical and environmental Mucorales isolates obtained from an investigation of mucormycosis cases among solid organ transplant recipients.</title>
        <authorList>
            <person name="Nguyen M.H."/>
            <person name="Kaul D."/>
            <person name="Muto C."/>
            <person name="Cheng S.J."/>
            <person name="Richter R.A."/>
            <person name="Bruno V.M."/>
            <person name="Liu G."/>
            <person name="Beyhan S."/>
            <person name="Sundermann A.J."/>
            <person name="Mounaud S."/>
            <person name="Pasculle A.W."/>
            <person name="Nierman W.C."/>
            <person name="Driscoll E."/>
            <person name="Cumbie R."/>
            <person name="Clancy C.J."/>
            <person name="Dupont C.L."/>
        </authorList>
    </citation>
    <scope>NUCLEOTIDE SEQUENCE</scope>
    <source>
        <strain evidence="8">GL11</strain>
    </source>
</reference>
<dbReference type="SUPFAM" id="SSF53756">
    <property type="entry name" value="UDP-Glycosyltransferase/glycogen phosphorylase"/>
    <property type="match status" value="1"/>
</dbReference>
<feature type="compositionally biased region" description="Low complexity" evidence="5">
    <location>
        <begin position="679"/>
        <end position="692"/>
    </location>
</feature>
<keyword evidence="9" id="KW-1185">Reference proteome</keyword>
<evidence type="ECO:0000256" key="2">
    <source>
        <dbReference type="ARBA" id="ARBA00022676"/>
    </source>
</evidence>
<evidence type="ECO:0000259" key="6">
    <source>
        <dbReference type="Pfam" id="PF00534"/>
    </source>
</evidence>
<feature type="domain" description="Starch synthase catalytic" evidence="7">
    <location>
        <begin position="966"/>
        <end position="1255"/>
    </location>
</feature>
<evidence type="ECO:0000256" key="5">
    <source>
        <dbReference type="SAM" id="MobiDB-lite"/>
    </source>
</evidence>
<evidence type="ECO:0000313" key="9">
    <source>
        <dbReference type="Proteomes" id="UP000716291"/>
    </source>
</evidence>
<feature type="region of interest" description="Disordered" evidence="5">
    <location>
        <begin position="731"/>
        <end position="759"/>
    </location>
</feature>
<dbReference type="PANTHER" id="PTHR23083:SF464">
    <property type="entry name" value="TETRATRICOPEPTIDE REPEAT DOMAIN 7, ISOFORM A"/>
    <property type="match status" value="1"/>
</dbReference>
<dbReference type="PANTHER" id="PTHR23083">
    <property type="entry name" value="TETRATRICOPEPTIDE REPEAT PROTEIN, TPR"/>
    <property type="match status" value="1"/>
</dbReference>
<dbReference type="Proteomes" id="UP000716291">
    <property type="component" value="Unassembled WGS sequence"/>
</dbReference>
<accession>A0A9P6XIS9</accession>
<gene>
    <name evidence="8" type="ORF">G6F64_001314</name>
</gene>
<keyword evidence="3" id="KW-0808">Transferase</keyword>
<dbReference type="InterPro" id="IPR001296">
    <property type="entry name" value="Glyco_trans_1"/>
</dbReference>
<evidence type="ECO:0000256" key="4">
    <source>
        <dbReference type="ARBA" id="ARBA00038251"/>
    </source>
</evidence>
<dbReference type="Pfam" id="PF08323">
    <property type="entry name" value="Glyco_transf_5"/>
    <property type="match status" value="1"/>
</dbReference>
<dbReference type="SUPFAM" id="SSF48452">
    <property type="entry name" value="TPR-like"/>
    <property type="match status" value="2"/>
</dbReference>
<evidence type="ECO:0000256" key="3">
    <source>
        <dbReference type="ARBA" id="ARBA00022679"/>
    </source>
</evidence>
<evidence type="ECO:0000259" key="7">
    <source>
        <dbReference type="Pfam" id="PF08323"/>
    </source>
</evidence>
<sequence length="1543" mass="174029">MASAKLVQISKDIDTARCNGNWSAIPELARRYKKYNSEGTILEQTILAEANLSQLCANKPNNYQDDEPGKVGMEDRFEPEQVKLVQQQLRNAIQFADPNNAFAIQKEFATIILARSHYESGEYEKALEVIQTVSFTNDEVSQGYGLVLFLQARAIKAICYELIGDIVNAIQTYEGVESLIAEYSSMKCRLWAEWSETALYRAVLLGLGNEEAMKTSSLLELIRQYQKITTTQPTHWRIEKRMTLTRHAIRFTSNIYRNGRYILPAGCAPDDDERQMFIIEQSQLHTVYEKMLYQQVPMPKAGQINKSVLDFVDQLASDFELIGTTTQDLRGFKEVLDRASQRTFNSPSITRHLFHALYQLGEYEEAEYALRSYLYLVGLISYGWEEAHKYGNALAIDQQGISMAIPTARPNLSDENTKGEHDSIGDIKNVEGEKIPNMLQVLMSAIKMYCNDLAKSVEAVEMAEIAKELYQKNKQNLTADIAASLYRAIGVAYGLLGCQTFDPEVRPTYHEKALSYLKQSLEINNHSWETYYQLALQQAEMHDIGQAIQSITRALQVNSSHLPSWHLLTLIVSCPVQGDFKQALKTCEIGLQQIELKDDHDESEQFMLFQMTRTWLLYALNGPESALTSSEILFSSFGKIAVIPEASQSGCHDMVLSGSFGNLSELQGQRRNNNRERSSSSASKENSSKSNELTAPSLRTGRARSASNLASKASVTSTGLLSDGAKHHHGLHLFGSRSTSRKDKGTDSLQNSINGNTSIQSLPIEPYDMKVNNSVGSLQSISPSVTSFQSILQPSHIPTKPSTRAVLRRQRSERILSDLWLLTAQLFIKLGKLDEAKKAVEEAEHVDWTNNPMVWCILGKLLLVSKKDIEETQAAFDKALVIDPYHAVSRLELAKSYLLQGNDQMAEGILDNLTKSNGWDCAEAWFLLGEIYKKTERLDHIRVYPKVPYRELDSTLSITLPRRTAVYHVTKEFGIATMGGMGTALTAIAQAQLYSGRVKPTVVMPYYSFLKKQEQYSIKSAAELATTFKNDQGEVISVEFKVYQMIYDFNPIPNFESLPKAEKAALVSKSLRANKTMRVYLIGPGRVYPLHKSFHANSVTQLYSTPRVLPQEWKDQYFNKAVATFLISRATAKHEQSLFAPVNVAPPRVDVVHLHGATNAYIAKYMQEFASQKFTTTAPAVVYTMHDYLDELQYTNTLENIDKFWTNKQQNMKEILSPYTFGSKKAFMSPLAIDAADIVTFVSTKMAKDMVEGNLDFYLKEVVMNSLLRKAEQGQFYGISHGIALSASTNPFTEPKLVQHGLNFTTSTKSDTKRLAKEFLIAHSKLLPEDLEKPLVLYVGRFQYNKGLETFAEVTELFQQHNMKFAILGQPNNYPLEWVEKLAKDNEKDVILMTTVKQQEHWLSYFRAAADFVYVPSVTESFGLVAVEGLAFGSAVISTGAGGLSEFLVDRKRNEREFNAYLFDAQQQGSLANAVKTAADDYQQLVKSPMEYEGFVIRMMQSVLRLGWDRGNEEGPVYDYFRVYEMAMKEKKLKNRQGLKEDI</sequence>
<name>A0A9P6XIS9_RHIOR</name>
<feature type="domain" description="Glycosyl transferase family 1" evidence="6">
    <location>
        <begin position="1328"/>
        <end position="1482"/>
    </location>
</feature>
<dbReference type="Pfam" id="PF00534">
    <property type="entry name" value="Glycos_transf_1"/>
    <property type="match status" value="1"/>
</dbReference>
<comment type="caution">
    <text evidence="8">The sequence shown here is derived from an EMBL/GenBank/DDBJ whole genome shotgun (WGS) entry which is preliminary data.</text>
</comment>
<protein>
    <submittedName>
        <fullName evidence="8">Uncharacterized protein</fullName>
    </submittedName>
</protein>
<dbReference type="InterPro" id="IPR019734">
    <property type="entry name" value="TPR_rpt"/>
</dbReference>
<feature type="compositionally biased region" description="Polar residues" evidence="5">
    <location>
        <begin position="747"/>
        <end position="759"/>
    </location>
</feature>
<evidence type="ECO:0000313" key="8">
    <source>
        <dbReference type="EMBL" id="KAG1314629.1"/>
    </source>
</evidence>
<dbReference type="EMBL" id="JAANQT010000098">
    <property type="protein sequence ID" value="KAG1314629.1"/>
    <property type="molecule type" value="Genomic_DNA"/>
</dbReference>
<dbReference type="InterPro" id="IPR013534">
    <property type="entry name" value="Starch_synth_cat_dom"/>
</dbReference>
<dbReference type="InterPro" id="IPR011990">
    <property type="entry name" value="TPR-like_helical_dom_sf"/>
</dbReference>
<dbReference type="Gene3D" id="1.25.40.10">
    <property type="entry name" value="Tetratricopeptide repeat domain"/>
    <property type="match status" value="2"/>
</dbReference>
<evidence type="ECO:0000256" key="1">
    <source>
        <dbReference type="ARBA" id="ARBA00002550"/>
    </source>
</evidence>